<dbReference type="EMBL" id="AGCU01120548">
    <property type="status" value="NOT_ANNOTATED_CDS"/>
    <property type="molecule type" value="Genomic_DNA"/>
</dbReference>
<dbReference type="GeneTree" id="ENSGT01030000235227"/>
<dbReference type="PANTHER" id="PTHR36866:SF1">
    <property type="entry name" value="GENE 1043-RELATED"/>
    <property type="match status" value="1"/>
</dbReference>
<reference evidence="3" key="4">
    <citation type="submission" date="2025-09" db="UniProtKB">
        <authorList>
            <consortium name="Ensembl"/>
        </authorList>
    </citation>
    <scope>IDENTIFICATION</scope>
</reference>
<dbReference type="PANTHER" id="PTHR36866">
    <property type="entry name" value="CHROMOSOME 4 OPEN READING FRAME 50"/>
    <property type="match status" value="1"/>
</dbReference>
<reference evidence="3" key="3">
    <citation type="submission" date="2025-08" db="UniProtKB">
        <authorList>
            <consortium name="Ensembl"/>
        </authorList>
    </citation>
    <scope>IDENTIFICATION</scope>
</reference>
<protein>
    <submittedName>
        <fullName evidence="3">Uncharacterized protein</fullName>
    </submittedName>
</protein>
<dbReference type="AlphaFoldDB" id="K7FG38"/>
<feature type="coiled-coil region" evidence="1">
    <location>
        <begin position="805"/>
        <end position="937"/>
    </location>
</feature>
<evidence type="ECO:0000313" key="3">
    <source>
        <dbReference type="Ensembl" id="ENSPSIP00000006998.1"/>
    </source>
</evidence>
<dbReference type="EMBL" id="AGCU01120549">
    <property type="status" value="NOT_ANNOTATED_CDS"/>
    <property type="molecule type" value="Genomic_DNA"/>
</dbReference>
<organism evidence="3 4">
    <name type="scientific">Pelodiscus sinensis</name>
    <name type="common">Chinese softshell turtle</name>
    <name type="synonym">Trionyx sinensis</name>
    <dbReference type="NCBI Taxonomy" id="13735"/>
    <lineage>
        <taxon>Eukaryota</taxon>
        <taxon>Metazoa</taxon>
        <taxon>Chordata</taxon>
        <taxon>Craniata</taxon>
        <taxon>Vertebrata</taxon>
        <taxon>Euteleostomi</taxon>
        <taxon>Archelosauria</taxon>
        <taxon>Testudinata</taxon>
        <taxon>Testudines</taxon>
        <taxon>Cryptodira</taxon>
        <taxon>Trionychia</taxon>
        <taxon>Trionychidae</taxon>
        <taxon>Pelodiscus</taxon>
    </lineage>
</organism>
<proteinExistence type="predicted"/>
<feature type="compositionally biased region" description="Basic and acidic residues" evidence="2">
    <location>
        <begin position="158"/>
        <end position="185"/>
    </location>
</feature>
<evidence type="ECO:0000313" key="4">
    <source>
        <dbReference type="Proteomes" id="UP000007267"/>
    </source>
</evidence>
<accession>K7FG38</accession>
<dbReference type="Ensembl" id="ENSPSIT00000007038.1">
    <property type="protein sequence ID" value="ENSPSIP00000006998.1"/>
    <property type="gene ID" value="ENSPSIG00000006474.1"/>
</dbReference>
<dbReference type="HOGENOM" id="CLU_311677_0_0_1"/>
<evidence type="ECO:0000256" key="2">
    <source>
        <dbReference type="SAM" id="MobiDB-lite"/>
    </source>
</evidence>
<feature type="coiled-coil region" evidence="1">
    <location>
        <begin position="514"/>
        <end position="590"/>
    </location>
</feature>
<keyword evidence="1" id="KW-0175">Coiled coil</keyword>
<reference evidence="4" key="2">
    <citation type="journal article" date="2013" name="Nat. Genet.">
        <title>The draft genomes of soft-shell turtle and green sea turtle yield insights into the development and evolution of the turtle-specific body plan.</title>
        <authorList>
            <person name="Wang Z."/>
            <person name="Pascual-Anaya J."/>
            <person name="Zadissa A."/>
            <person name="Li W."/>
            <person name="Niimura Y."/>
            <person name="Huang Z."/>
            <person name="Li C."/>
            <person name="White S."/>
            <person name="Xiong Z."/>
            <person name="Fang D."/>
            <person name="Wang B."/>
            <person name="Ming Y."/>
            <person name="Chen Y."/>
            <person name="Zheng Y."/>
            <person name="Kuraku S."/>
            <person name="Pignatelli M."/>
            <person name="Herrero J."/>
            <person name="Beal K."/>
            <person name="Nozawa M."/>
            <person name="Li Q."/>
            <person name="Wang J."/>
            <person name="Zhang H."/>
            <person name="Yu L."/>
            <person name="Shigenobu S."/>
            <person name="Wang J."/>
            <person name="Liu J."/>
            <person name="Flicek P."/>
            <person name="Searle S."/>
            <person name="Wang J."/>
            <person name="Kuratani S."/>
            <person name="Yin Y."/>
            <person name="Aken B."/>
            <person name="Zhang G."/>
            <person name="Irie N."/>
        </authorList>
    </citation>
    <scope>NUCLEOTIDE SEQUENCE [LARGE SCALE GENOMIC DNA]</scope>
    <source>
        <strain evidence="4">Daiwa-1</strain>
    </source>
</reference>
<feature type="region of interest" description="Disordered" evidence="2">
    <location>
        <begin position="146"/>
        <end position="185"/>
    </location>
</feature>
<dbReference type="Proteomes" id="UP000007267">
    <property type="component" value="Unassembled WGS sequence"/>
</dbReference>
<dbReference type="eggNOG" id="ENOG502S96Q">
    <property type="taxonomic scope" value="Eukaryota"/>
</dbReference>
<feature type="coiled-coil region" evidence="1">
    <location>
        <begin position="338"/>
        <end position="414"/>
    </location>
</feature>
<sequence>MPRQFKNRQLIISCSERLSNDGRSKMTNEEEYFFLLKQEATNQAANPSTVYIVATLIEAQFVLLKPEIHRVLGESVFQVNKMLNLNYRQTYHSNFCLFNRVFHVVKGVSFGDDSETLKEKVAIPETEIFKLQVEKHDMEKVLQNEEIIQKNTDGKNNPNKELKDGKNQLRDGPEKSQQEDKRDERAQISICKKVNSVLIKIVHDETGKQKASIPSDQNTSVLHKEIEGHPQENIELKDEHGKHVAICTFDKVSRGCLEENVTAREEKVKQPENLTDQIKACLQKSVGLKEKREQCLNLCEQEEEEKSLCKQMTLQIEEYSKCSQKLSALKENKYTYPLNILSQERNIYLKKVLSLEEEYTEHIHYLSAAAEENKRYTLTIGRLEKLVDIYSQRISELMKENGSYSQKLLVLQEENDRYYLKMCALEEEIDTYSQRILTGREIDIVSSQELLAKEEMYGKCYNSVSKEKNFRCPGAICVLLGETQIHSKNLDKEEARNSEREIPVIDSNKLPKKIVVLDEKKNKYFQLLSELKEERNNFFREIAKLLQDKEKYLEKTHELEEERERNLQIISQLKRDKESLLGCLNELKCEHDKYITILSELNECKTRYYKIICDLQEEKYILKNDTVGVQRKSSEQLPESQKVIQNILLENNELKELTSALRISYIKNKIPETEGKLLKQKQENKRLSHRKQVKETETVTGKIHTKEKEIQVTESSKYLTRKDKDTCLEKEIGNTETSKCHFSNTGIRAISGDQNLAISRELKETSERTEAAKLAFETEDTISNNFSECCVNVLESMDLLQESAKGSTSESCNAMQEQLERLKEDLKIQQGELEKAKKEAQNWYRELGLVEAKYEEVRTQLTQALTELHQLKEADGGGRHGKQCCQLMDAEELKEDTTANKRLEQQVLTLKSQIRDQTVLQSQFQDLKNEVECLRAQLCKKV</sequence>
<name>K7FG38_PELSI</name>
<reference evidence="4" key="1">
    <citation type="submission" date="2011-10" db="EMBL/GenBank/DDBJ databases">
        <authorList>
            <consortium name="Soft-shell Turtle Genome Consortium"/>
        </authorList>
    </citation>
    <scope>NUCLEOTIDE SEQUENCE [LARGE SCALE GENOMIC DNA]</scope>
    <source>
        <strain evidence="4">Daiwa-1</strain>
    </source>
</reference>
<keyword evidence="4" id="KW-1185">Reference proteome</keyword>
<evidence type="ECO:0000256" key="1">
    <source>
        <dbReference type="SAM" id="Coils"/>
    </source>
</evidence>